<name>A0A1M7FYC3_9ACTN</name>
<evidence type="ECO:0000313" key="7">
    <source>
        <dbReference type="EMBL" id="SHM09051.1"/>
    </source>
</evidence>
<feature type="transmembrane region" description="Helical" evidence="6">
    <location>
        <begin position="91"/>
        <end position="112"/>
    </location>
</feature>
<dbReference type="Pfam" id="PF01040">
    <property type="entry name" value="UbiA"/>
    <property type="match status" value="1"/>
</dbReference>
<evidence type="ECO:0000313" key="8">
    <source>
        <dbReference type="Proteomes" id="UP000184111"/>
    </source>
</evidence>
<reference evidence="7 8" key="1">
    <citation type="submission" date="2016-11" db="EMBL/GenBank/DDBJ databases">
        <authorList>
            <person name="Jaros S."/>
            <person name="Januszkiewicz K."/>
            <person name="Wedrychowicz H."/>
        </authorList>
    </citation>
    <scope>NUCLEOTIDE SEQUENCE [LARGE SCALE GENOMIC DNA]</scope>
    <source>
        <strain evidence="7 8">CGMCC 4.2025</strain>
    </source>
</reference>
<organism evidence="7 8">
    <name type="scientific">Actinacidiphila paucisporea</name>
    <dbReference type="NCBI Taxonomy" id="310782"/>
    <lineage>
        <taxon>Bacteria</taxon>
        <taxon>Bacillati</taxon>
        <taxon>Actinomycetota</taxon>
        <taxon>Actinomycetes</taxon>
        <taxon>Kitasatosporales</taxon>
        <taxon>Streptomycetaceae</taxon>
        <taxon>Actinacidiphila</taxon>
    </lineage>
</organism>
<dbReference type="RefSeq" id="WP_159450253.1">
    <property type="nucleotide sequence ID" value="NZ_FRBI01000008.1"/>
</dbReference>
<dbReference type="CDD" id="cd13956">
    <property type="entry name" value="PT_UbiA"/>
    <property type="match status" value="1"/>
</dbReference>
<dbReference type="AlphaFoldDB" id="A0A1M7FYC3"/>
<dbReference type="InterPro" id="IPR050475">
    <property type="entry name" value="Prenyltransferase_related"/>
</dbReference>
<feature type="transmembrane region" description="Helical" evidence="6">
    <location>
        <begin position="243"/>
        <end position="260"/>
    </location>
</feature>
<dbReference type="STRING" id="310782.SAMN05216499_10892"/>
<evidence type="ECO:0000256" key="3">
    <source>
        <dbReference type="ARBA" id="ARBA00022989"/>
    </source>
</evidence>
<protein>
    <submittedName>
        <fullName evidence="7">4-hydroxybenzoate polyprenyltransferase</fullName>
    </submittedName>
</protein>
<sequence length="374" mass="39151">MRRPQRLRTPANRLRMLVAVARPPVFLLLAVYTALGTAGAGRPEDHLLLGRALVPVAAFLMFSVAVNDLADERIDRVNLPGDPRRPLVGAGALRAEMTAVAVVCAAVATAGGFLLGPWPGLVVTAGLLLSAGYSLRPVRLSDRGAVAALVLPGCYVAVPYLLGWLAAAPAPHGRGLLLPAGLYVGFVGRILLKDFRDVRGDALFGKRTFLVRHGRVWTCRFSAAGWTVGCALVLAGAPSPTPALVAVWGVHLVAVLWVLRRLAAQAHPRREELLITAAAILGRGMLLVLLAHESMLPLGWSPLVCAAVPAALLALTLGQVRVMLRHGPLVRLSLPLPEAAAEGGSRPTGVRPAAATAAGTYGPPPPEEATARGR</sequence>
<keyword evidence="2 6" id="KW-0812">Transmembrane</keyword>
<feature type="transmembrane region" description="Helical" evidence="6">
    <location>
        <begin position="272"/>
        <end position="292"/>
    </location>
</feature>
<evidence type="ECO:0000256" key="2">
    <source>
        <dbReference type="ARBA" id="ARBA00022692"/>
    </source>
</evidence>
<dbReference type="PANTHER" id="PTHR42723:SF1">
    <property type="entry name" value="CHLOROPHYLL SYNTHASE, CHLOROPLASTIC"/>
    <property type="match status" value="1"/>
</dbReference>
<feature type="transmembrane region" description="Helical" evidence="6">
    <location>
        <begin position="118"/>
        <end position="135"/>
    </location>
</feature>
<dbReference type="InterPro" id="IPR000537">
    <property type="entry name" value="UbiA_prenyltransferase"/>
</dbReference>
<evidence type="ECO:0000256" key="6">
    <source>
        <dbReference type="SAM" id="Phobius"/>
    </source>
</evidence>
<dbReference type="InterPro" id="IPR044878">
    <property type="entry name" value="UbiA_sf"/>
</dbReference>
<keyword evidence="7" id="KW-0808">Transferase</keyword>
<feature type="transmembrane region" description="Helical" evidence="6">
    <location>
        <begin position="173"/>
        <end position="192"/>
    </location>
</feature>
<dbReference type="PANTHER" id="PTHR42723">
    <property type="entry name" value="CHLOROPHYLL SYNTHASE"/>
    <property type="match status" value="1"/>
</dbReference>
<evidence type="ECO:0000256" key="4">
    <source>
        <dbReference type="ARBA" id="ARBA00023136"/>
    </source>
</evidence>
<proteinExistence type="predicted"/>
<accession>A0A1M7FYC3</accession>
<keyword evidence="3 6" id="KW-1133">Transmembrane helix</keyword>
<gene>
    <name evidence="7" type="ORF">SAMN05216499_10892</name>
</gene>
<dbReference type="GO" id="GO:0016765">
    <property type="term" value="F:transferase activity, transferring alkyl or aryl (other than methyl) groups"/>
    <property type="evidence" value="ECO:0007669"/>
    <property type="project" value="InterPro"/>
</dbReference>
<evidence type="ECO:0000256" key="5">
    <source>
        <dbReference type="SAM" id="MobiDB-lite"/>
    </source>
</evidence>
<feature type="transmembrane region" description="Helical" evidence="6">
    <location>
        <begin position="147"/>
        <end position="167"/>
    </location>
</feature>
<feature type="compositionally biased region" description="Low complexity" evidence="5">
    <location>
        <begin position="352"/>
        <end position="361"/>
    </location>
</feature>
<feature type="transmembrane region" description="Helical" evidence="6">
    <location>
        <begin position="298"/>
        <end position="317"/>
    </location>
</feature>
<dbReference type="EMBL" id="FRBI01000008">
    <property type="protein sequence ID" value="SHM09051.1"/>
    <property type="molecule type" value="Genomic_DNA"/>
</dbReference>
<feature type="transmembrane region" description="Helical" evidence="6">
    <location>
        <begin position="217"/>
        <end position="237"/>
    </location>
</feature>
<dbReference type="OrthoDB" id="3459549at2"/>
<feature type="transmembrane region" description="Helical" evidence="6">
    <location>
        <begin position="50"/>
        <end position="70"/>
    </location>
</feature>
<evidence type="ECO:0000256" key="1">
    <source>
        <dbReference type="ARBA" id="ARBA00004141"/>
    </source>
</evidence>
<dbReference type="Proteomes" id="UP000184111">
    <property type="component" value="Unassembled WGS sequence"/>
</dbReference>
<comment type="subcellular location">
    <subcellularLocation>
        <location evidence="1">Membrane</location>
        <topology evidence="1">Multi-pass membrane protein</topology>
    </subcellularLocation>
</comment>
<dbReference type="Gene3D" id="1.10.357.140">
    <property type="entry name" value="UbiA prenyltransferase"/>
    <property type="match status" value="1"/>
</dbReference>
<keyword evidence="4 6" id="KW-0472">Membrane</keyword>
<dbReference type="GO" id="GO:0016020">
    <property type="term" value="C:membrane"/>
    <property type="evidence" value="ECO:0007669"/>
    <property type="project" value="UniProtKB-SubCell"/>
</dbReference>
<feature type="region of interest" description="Disordered" evidence="5">
    <location>
        <begin position="340"/>
        <end position="374"/>
    </location>
</feature>
<keyword evidence="8" id="KW-1185">Reference proteome</keyword>